<dbReference type="WBParaSite" id="PSU_v2.g11282.t1">
    <property type="protein sequence ID" value="PSU_v2.g11282.t1"/>
    <property type="gene ID" value="PSU_v2.g11282"/>
</dbReference>
<dbReference type="SUPFAM" id="SSF54695">
    <property type="entry name" value="POZ domain"/>
    <property type="match status" value="1"/>
</dbReference>
<sequence length="222" mass="26235">MESCPIEIEQDISVDQQELKELFDKACSQTFSTEKKYYGNCCETTLKFRFLVINGPNDEKECAIHIYMEIHLDYDEMELDEKYYGKIAFYNKSSKFVFHSNKDSIFKSGENWYSDEKCEMTDILNPEKKFFDNGKFTLQMKGLLFRDKSEEKQIFQTTLGQHLWERDDRDFVISVGKNGEDKTEIKIHKLVFASRSPVFDAMLKAEMKEKQLLTSFMIKKVM</sequence>
<evidence type="ECO:0000313" key="3">
    <source>
        <dbReference type="WBParaSite" id="PSU_v2.g11282.t1"/>
    </source>
</evidence>
<reference evidence="3" key="1">
    <citation type="submission" date="2022-11" db="UniProtKB">
        <authorList>
            <consortium name="WormBaseParasite"/>
        </authorList>
    </citation>
    <scope>IDENTIFICATION</scope>
</reference>
<dbReference type="Proteomes" id="UP000887577">
    <property type="component" value="Unplaced"/>
</dbReference>
<dbReference type="InterPro" id="IPR000210">
    <property type="entry name" value="BTB/POZ_dom"/>
</dbReference>
<protein>
    <submittedName>
        <fullName evidence="3">BTB domain-containing protein</fullName>
    </submittedName>
</protein>
<dbReference type="PROSITE" id="PS50097">
    <property type="entry name" value="BTB"/>
    <property type="match status" value="1"/>
</dbReference>
<evidence type="ECO:0000313" key="2">
    <source>
        <dbReference type="Proteomes" id="UP000887577"/>
    </source>
</evidence>
<accession>A0A914XTJ6</accession>
<dbReference type="Gene3D" id="3.30.710.10">
    <property type="entry name" value="Potassium Channel Kv1.1, Chain A"/>
    <property type="match status" value="1"/>
</dbReference>
<dbReference type="CDD" id="cd18186">
    <property type="entry name" value="BTB_POZ_ZBTB_KLHL-like"/>
    <property type="match status" value="1"/>
</dbReference>
<dbReference type="InterPro" id="IPR011333">
    <property type="entry name" value="SKP1/BTB/POZ_sf"/>
</dbReference>
<evidence type="ECO:0000259" key="1">
    <source>
        <dbReference type="PROSITE" id="PS50097"/>
    </source>
</evidence>
<feature type="domain" description="BTB" evidence="1">
    <location>
        <begin position="169"/>
        <end position="222"/>
    </location>
</feature>
<keyword evidence="2" id="KW-1185">Reference proteome</keyword>
<name>A0A914XTJ6_9BILA</name>
<organism evidence="2 3">
    <name type="scientific">Panagrolaimus superbus</name>
    <dbReference type="NCBI Taxonomy" id="310955"/>
    <lineage>
        <taxon>Eukaryota</taxon>
        <taxon>Metazoa</taxon>
        <taxon>Ecdysozoa</taxon>
        <taxon>Nematoda</taxon>
        <taxon>Chromadorea</taxon>
        <taxon>Rhabditida</taxon>
        <taxon>Tylenchina</taxon>
        <taxon>Panagrolaimomorpha</taxon>
        <taxon>Panagrolaimoidea</taxon>
        <taxon>Panagrolaimidae</taxon>
        <taxon>Panagrolaimus</taxon>
    </lineage>
</organism>
<dbReference type="Pfam" id="PF00651">
    <property type="entry name" value="BTB"/>
    <property type="match status" value="1"/>
</dbReference>
<dbReference type="AlphaFoldDB" id="A0A914XTJ6"/>
<proteinExistence type="predicted"/>